<evidence type="ECO:0000256" key="2">
    <source>
        <dbReference type="ARBA" id="ARBA00022475"/>
    </source>
</evidence>
<dbReference type="SMART" id="SM00181">
    <property type="entry name" value="EGF"/>
    <property type="match status" value="2"/>
</dbReference>
<dbReference type="AlphaFoldDB" id="A0A1L8ENG2"/>
<feature type="domain" description="EGF-like" evidence="12">
    <location>
        <begin position="347"/>
        <end position="384"/>
    </location>
</feature>
<sequence>MRTYMLICALAGLLLKTSGQTVSKSSTTSTETSALSQSSPTEKVAVTSATIHSQSRTTETGAATNATSHSQSSTTETGAATSATSHSQSSTSEASVPGVTSGTKPSFNETTESTVVPTTPAETNTNATEGGNSSSPTVKPEITKPTTIPPTPVKKDCTATSCGNSFATCIQLYNSYICQCPLRYFFNETDLSCTRGDSFYGNLQLSNESFNPKKDSQEYSNLYNKVLNYFKTCFENETSYSDTIITDISELSPKVQTRSTRQLVSVDVSCYHVFKPQTISEEKVQEAINKYNASNLLGIYYQKNICDGFYCDSKTTNCLLQANSDPICTCQDEFFHTSSSLLTSCRDCDLNCAGEGKQCIWSDFHEKAICSCLPDYYSRDNSCEKCQFGYSGEECTDNFLLILVIVGSIAGAIVIALLGTVIGLSVKSSRRKRDNERIQLITKDNMDSPKTGNLFPKIQAKTDLGYVDSTSSAYDTTDAYSRPIPQQDYDDDDSWYEMSGRERRN</sequence>
<accession>A0A1L8ENG2</accession>
<dbReference type="PANTHER" id="PTHR24037:SF10">
    <property type="entry name" value="MUCIN-13"/>
    <property type="match status" value="1"/>
</dbReference>
<dbReference type="OMA" id="YYENRGC"/>
<keyword evidence="7" id="KW-1015">Disulfide bond</keyword>
<evidence type="ECO:0000256" key="4">
    <source>
        <dbReference type="ARBA" id="ARBA00022729"/>
    </source>
</evidence>
<keyword evidence="4 11" id="KW-0732">Signal</keyword>
<feature type="domain" description="EGF-like" evidence="12">
    <location>
        <begin position="156"/>
        <end position="194"/>
    </location>
</feature>
<dbReference type="PaxDb" id="8355-A0A1L8ENG2"/>
<feature type="signal peptide" evidence="11">
    <location>
        <begin position="1"/>
        <end position="19"/>
    </location>
</feature>
<feature type="chain" id="PRO_5043747195" evidence="11">
    <location>
        <begin position="20"/>
        <end position="505"/>
    </location>
</feature>
<evidence type="ECO:0000313" key="14">
    <source>
        <dbReference type="RefSeq" id="XP_041434882.1"/>
    </source>
</evidence>
<dbReference type="KEGG" id="xla:121399097"/>
<comment type="subcellular location">
    <subcellularLocation>
        <location evidence="1">Cell membrane</location>
    </subcellularLocation>
</comment>
<dbReference type="Proteomes" id="UP000186698">
    <property type="component" value="Chromosome 9_10S"/>
</dbReference>
<feature type="compositionally biased region" description="Low complexity" evidence="9">
    <location>
        <begin position="109"/>
        <end position="129"/>
    </location>
</feature>
<feature type="transmembrane region" description="Helical" evidence="10">
    <location>
        <begin position="399"/>
        <end position="424"/>
    </location>
</feature>
<feature type="region of interest" description="Disordered" evidence="9">
    <location>
        <begin position="477"/>
        <end position="505"/>
    </location>
</feature>
<dbReference type="GeneID" id="121399097"/>
<evidence type="ECO:0000256" key="7">
    <source>
        <dbReference type="ARBA" id="ARBA00023157"/>
    </source>
</evidence>
<keyword evidence="5" id="KW-0677">Repeat</keyword>
<feature type="compositionally biased region" description="Polar residues" evidence="9">
    <location>
        <begin position="98"/>
        <end position="108"/>
    </location>
</feature>
<evidence type="ECO:0000256" key="8">
    <source>
        <dbReference type="ARBA" id="ARBA00023180"/>
    </source>
</evidence>
<feature type="compositionally biased region" description="Low complexity" evidence="9">
    <location>
        <begin position="136"/>
        <end position="146"/>
    </location>
</feature>
<evidence type="ECO:0000256" key="3">
    <source>
        <dbReference type="ARBA" id="ARBA00022536"/>
    </source>
</evidence>
<evidence type="ECO:0000259" key="12">
    <source>
        <dbReference type="SMART" id="SM00181"/>
    </source>
</evidence>
<feature type="compositionally biased region" description="Low complexity" evidence="9">
    <location>
        <begin position="70"/>
        <end position="95"/>
    </location>
</feature>
<evidence type="ECO:0000313" key="13">
    <source>
        <dbReference type="Proteomes" id="UP000186698"/>
    </source>
</evidence>
<dbReference type="InterPro" id="IPR000742">
    <property type="entry name" value="EGF"/>
</dbReference>
<evidence type="ECO:0000256" key="10">
    <source>
        <dbReference type="SAM" id="Phobius"/>
    </source>
</evidence>
<dbReference type="RefSeq" id="XP_041434882.1">
    <property type="nucleotide sequence ID" value="XM_041578948.1"/>
</dbReference>
<dbReference type="OrthoDB" id="8938333at2759"/>
<evidence type="ECO:0000256" key="6">
    <source>
        <dbReference type="ARBA" id="ARBA00023136"/>
    </source>
</evidence>
<evidence type="ECO:0000256" key="1">
    <source>
        <dbReference type="ARBA" id="ARBA00004236"/>
    </source>
</evidence>
<dbReference type="PANTHER" id="PTHR24037">
    <property type="entry name" value="HEART DEVELOPMENT PROTEIN WITH EGF-LIKE DOMAINS 1"/>
    <property type="match status" value="1"/>
</dbReference>
<proteinExistence type="predicted"/>
<evidence type="ECO:0000256" key="9">
    <source>
        <dbReference type="SAM" id="MobiDB-lite"/>
    </source>
</evidence>
<name>A0A1L8ENG2_XENLA</name>
<dbReference type="STRING" id="8355.A0A1L8ENG2"/>
<feature type="compositionally biased region" description="Polar residues" evidence="9">
    <location>
        <begin position="47"/>
        <end position="69"/>
    </location>
</feature>
<dbReference type="CTD" id="121399097"/>
<keyword evidence="8" id="KW-0325">Glycoprotein</keyword>
<feature type="compositionally biased region" description="Low complexity" evidence="9">
    <location>
        <begin position="19"/>
        <end position="39"/>
    </location>
</feature>
<keyword evidence="13" id="KW-1185">Reference proteome</keyword>
<keyword evidence="6 10" id="KW-0472">Membrane</keyword>
<gene>
    <name evidence="14" type="primary">LOC121399097</name>
</gene>
<feature type="region of interest" description="Disordered" evidence="9">
    <location>
        <begin position="19"/>
        <end position="150"/>
    </location>
</feature>
<reference evidence="14" key="1">
    <citation type="submission" date="2025-08" db="UniProtKB">
        <authorList>
            <consortium name="RefSeq"/>
        </authorList>
    </citation>
    <scope>IDENTIFICATION</scope>
    <source>
        <strain evidence="14">J_2021</strain>
        <tissue evidence="14">Erythrocytes</tissue>
    </source>
</reference>
<dbReference type="GO" id="GO:0005886">
    <property type="term" value="C:plasma membrane"/>
    <property type="evidence" value="ECO:0007669"/>
    <property type="project" value="UniProtKB-SubCell"/>
</dbReference>
<keyword evidence="2" id="KW-1003">Cell membrane</keyword>
<organism evidence="13 14">
    <name type="scientific">Xenopus laevis</name>
    <name type="common">African clawed frog</name>
    <dbReference type="NCBI Taxonomy" id="8355"/>
    <lineage>
        <taxon>Eukaryota</taxon>
        <taxon>Metazoa</taxon>
        <taxon>Chordata</taxon>
        <taxon>Craniata</taxon>
        <taxon>Vertebrata</taxon>
        <taxon>Euteleostomi</taxon>
        <taxon>Amphibia</taxon>
        <taxon>Batrachia</taxon>
        <taxon>Anura</taxon>
        <taxon>Pipoidea</taxon>
        <taxon>Pipidae</taxon>
        <taxon>Xenopodinae</taxon>
        <taxon>Xenopus</taxon>
        <taxon>Xenopus</taxon>
    </lineage>
</organism>
<protein>
    <submittedName>
        <fullName evidence="14">Mucin-13-like</fullName>
    </submittedName>
</protein>
<evidence type="ECO:0000256" key="5">
    <source>
        <dbReference type="ARBA" id="ARBA00022737"/>
    </source>
</evidence>
<keyword evidence="3" id="KW-0245">EGF-like domain</keyword>
<evidence type="ECO:0000256" key="11">
    <source>
        <dbReference type="SAM" id="SignalP"/>
    </source>
</evidence>
<keyword evidence="10" id="KW-1133">Transmembrane helix</keyword>
<keyword evidence="10" id="KW-0812">Transmembrane</keyword>